<comment type="similarity">
    <text evidence="2">Belongs to the class-I pyridoxal-phosphate-dependent aminotransferase family.</text>
</comment>
<dbReference type="InterPro" id="IPR015422">
    <property type="entry name" value="PyrdxlP-dep_Trfase_small"/>
</dbReference>
<evidence type="ECO:0000256" key="2">
    <source>
        <dbReference type="ARBA" id="ARBA00007441"/>
    </source>
</evidence>
<dbReference type="InterPro" id="IPR004838">
    <property type="entry name" value="NHTrfase_class1_PyrdxlP-BS"/>
</dbReference>
<organism evidence="7 8">
    <name type="scientific">Massariosphaeria phaeospora</name>
    <dbReference type="NCBI Taxonomy" id="100035"/>
    <lineage>
        <taxon>Eukaryota</taxon>
        <taxon>Fungi</taxon>
        <taxon>Dikarya</taxon>
        <taxon>Ascomycota</taxon>
        <taxon>Pezizomycotina</taxon>
        <taxon>Dothideomycetes</taxon>
        <taxon>Pleosporomycetidae</taxon>
        <taxon>Pleosporales</taxon>
        <taxon>Pleosporales incertae sedis</taxon>
        <taxon>Massariosphaeria</taxon>
    </lineage>
</organism>
<protein>
    <submittedName>
        <fullName evidence="7">Aminotransferase GliI</fullName>
    </submittedName>
</protein>
<dbReference type="EMBL" id="JAADJZ010000015">
    <property type="protein sequence ID" value="KAF2869632.1"/>
    <property type="molecule type" value="Genomic_DNA"/>
</dbReference>
<evidence type="ECO:0000256" key="1">
    <source>
        <dbReference type="ARBA" id="ARBA00001933"/>
    </source>
</evidence>
<dbReference type="InterPro" id="IPR015424">
    <property type="entry name" value="PyrdxlP-dep_Trfase"/>
</dbReference>
<dbReference type="PANTHER" id="PTHR43795:SF32">
    <property type="entry name" value="AMINOTRANSFERASE GLII-RELATED"/>
    <property type="match status" value="1"/>
</dbReference>
<dbReference type="GO" id="GO:0008483">
    <property type="term" value="F:transaminase activity"/>
    <property type="evidence" value="ECO:0007669"/>
    <property type="project" value="UniProtKB-KW"/>
</dbReference>
<dbReference type="GO" id="GO:0030170">
    <property type="term" value="F:pyridoxal phosphate binding"/>
    <property type="evidence" value="ECO:0007669"/>
    <property type="project" value="InterPro"/>
</dbReference>
<comment type="caution">
    <text evidence="7">The sequence shown here is derived from an EMBL/GenBank/DDBJ whole genome shotgun (WGS) entry which is preliminary data.</text>
</comment>
<dbReference type="Pfam" id="PF00155">
    <property type="entry name" value="Aminotran_1_2"/>
    <property type="match status" value="1"/>
</dbReference>
<dbReference type="InterPro" id="IPR050478">
    <property type="entry name" value="Ethylene_sulfur-biosynth"/>
</dbReference>
<dbReference type="CDD" id="cd00609">
    <property type="entry name" value="AAT_like"/>
    <property type="match status" value="1"/>
</dbReference>
<proteinExistence type="inferred from homology"/>
<keyword evidence="3 7" id="KW-0032">Aminotransferase</keyword>
<dbReference type="InterPro" id="IPR015421">
    <property type="entry name" value="PyrdxlP-dep_Trfase_major"/>
</dbReference>
<keyword evidence="8" id="KW-1185">Reference proteome</keyword>
<dbReference type="GO" id="GO:0006520">
    <property type="term" value="P:amino acid metabolic process"/>
    <property type="evidence" value="ECO:0007669"/>
    <property type="project" value="TreeGrafter"/>
</dbReference>
<dbReference type="AlphaFoldDB" id="A0A7C8I6R3"/>
<reference evidence="7 8" key="1">
    <citation type="submission" date="2020-01" db="EMBL/GenBank/DDBJ databases">
        <authorList>
            <consortium name="DOE Joint Genome Institute"/>
            <person name="Haridas S."/>
            <person name="Albert R."/>
            <person name="Binder M."/>
            <person name="Bloem J."/>
            <person name="Labutti K."/>
            <person name="Salamov A."/>
            <person name="Andreopoulos B."/>
            <person name="Baker S.E."/>
            <person name="Barry K."/>
            <person name="Bills G."/>
            <person name="Bluhm B.H."/>
            <person name="Cannon C."/>
            <person name="Castanera R."/>
            <person name="Culley D.E."/>
            <person name="Daum C."/>
            <person name="Ezra D."/>
            <person name="Gonzalez J.B."/>
            <person name="Henrissat B."/>
            <person name="Kuo A."/>
            <person name="Liang C."/>
            <person name="Lipzen A."/>
            <person name="Lutzoni F."/>
            <person name="Magnuson J."/>
            <person name="Mondo S."/>
            <person name="Nolan M."/>
            <person name="Ohm R."/>
            <person name="Pangilinan J."/>
            <person name="Park H.-J.H."/>
            <person name="Ramirez L."/>
            <person name="Alfaro M."/>
            <person name="Sun H."/>
            <person name="Tritt A."/>
            <person name="Yoshinaga Y."/>
            <person name="Zwiers L.-H.L."/>
            <person name="Turgeon B.G."/>
            <person name="Goodwin S.B."/>
            <person name="Spatafora J.W."/>
            <person name="Crous P.W."/>
            <person name="Grigoriev I.V."/>
        </authorList>
    </citation>
    <scope>NUCLEOTIDE SEQUENCE [LARGE SCALE GENOMIC DNA]</scope>
    <source>
        <strain evidence="7 8">CBS 611.86</strain>
    </source>
</reference>
<dbReference type="OrthoDB" id="7042322at2759"/>
<evidence type="ECO:0000256" key="5">
    <source>
        <dbReference type="ARBA" id="ARBA00022898"/>
    </source>
</evidence>
<keyword evidence="5" id="KW-0663">Pyridoxal phosphate</keyword>
<evidence type="ECO:0000256" key="3">
    <source>
        <dbReference type="ARBA" id="ARBA00022576"/>
    </source>
</evidence>
<evidence type="ECO:0000313" key="7">
    <source>
        <dbReference type="EMBL" id="KAF2869632.1"/>
    </source>
</evidence>
<dbReference type="PRINTS" id="PR00753">
    <property type="entry name" value="ACCSYNTHASE"/>
</dbReference>
<dbReference type="Proteomes" id="UP000481861">
    <property type="component" value="Unassembled WGS sequence"/>
</dbReference>
<dbReference type="PANTHER" id="PTHR43795">
    <property type="entry name" value="BIFUNCTIONAL ASPARTATE AMINOTRANSFERASE AND GLUTAMATE/ASPARTATE-PREPHENATE AMINOTRANSFERASE-RELATED"/>
    <property type="match status" value="1"/>
</dbReference>
<gene>
    <name evidence="7" type="ORF">BDV95DRAFT_497415</name>
</gene>
<dbReference type="InterPro" id="IPR004839">
    <property type="entry name" value="Aminotransferase_I/II_large"/>
</dbReference>
<dbReference type="PROSITE" id="PS00105">
    <property type="entry name" value="AA_TRANSFER_CLASS_1"/>
    <property type="match status" value="1"/>
</dbReference>
<sequence length="412" mass="44866">MISNRCSLQNKGIIPKLLSQHGAVLSGDQAVIDLSTAENWFLKEKLLQTFANGADRLAISGADLSYAEGIGGDATTRRMLARLLNDQFNPANSVDPSHIVLAAGGSFALSALLGQICNPGDGVLIAAPYWPGLDICFTVHNEVTAVPVHVPLEDFFGASSIPRYEEALRSARVPVKAVFVCNPHNPLGQCYPKETLEVILDFCKHHNLHYISNEVYALSQHQIEVDVDGPPPFVSVLSLEPQSDIVHVLYSLSKDFGANGIRAGAVITVNDQIRLSCALSAHSQVSTMATWIATKLILREENVHRVVNEGQKDLKHAYTTIERFLTQRKLTFIPATCGQFVFVKLLASGERKDESNLSQVLSRNAVAVSSGASYHCNEAGWYRICYAVPRATLEEGLGRIEKSLAEYGVASK</sequence>
<feature type="domain" description="Aminotransferase class I/classII large" evidence="6">
    <location>
        <begin position="31"/>
        <end position="400"/>
    </location>
</feature>
<dbReference type="Gene3D" id="3.90.1150.10">
    <property type="entry name" value="Aspartate Aminotransferase, domain 1"/>
    <property type="match status" value="1"/>
</dbReference>
<dbReference type="Gene3D" id="3.40.640.10">
    <property type="entry name" value="Type I PLP-dependent aspartate aminotransferase-like (Major domain)"/>
    <property type="match status" value="1"/>
</dbReference>
<dbReference type="SUPFAM" id="SSF53383">
    <property type="entry name" value="PLP-dependent transferases"/>
    <property type="match status" value="1"/>
</dbReference>
<keyword evidence="4 7" id="KW-0808">Transferase</keyword>
<comment type="cofactor">
    <cofactor evidence="1">
        <name>pyridoxal 5'-phosphate</name>
        <dbReference type="ChEBI" id="CHEBI:597326"/>
    </cofactor>
</comment>
<evidence type="ECO:0000256" key="4">
    <source>
        <dbReference type="ARBA" id="ARBA00022679"/>
    </source>
</evidence>
<name>A0A7C8I6R3_9PLEO</name>
<evidence type="ECO:0000259" key="6">
    <source>
        <dbReference type="Pfam" id="PF00155"/>
    </source>
</evidence>
<evidence type="ECO:0000313" key="8">
    <source>
        <dbReference type="Proteomes" id="UP000481861"/>
    </source>
</evidence>
<accession>A0A7C8I6R3</accession>